<keyword evidence="3" id="KW-0862">Zinc</keyword>
<feature type="region of interest" description="Disordered" evidence="5">
    <location>
        <begin position="1"/>
        <end position="278"/>
    </location>
</feature>
<evidence type="ECO:0000256" key="2">
    <source>
        <dbReference type="ARBA" id="ARBA00022771"/>
    </source>
</evidence>
<evidence type="ECO:0000313" key="8">
    <source>
        <dbReference type="Proteomes" id="UP001266305"/>
    </source>
</evidence>
<feature type="compositionally biased region" description="Pro residues" evidence="5">
    <location>
        <begin position="41"/>
        <end position="53"/>
    </location>
</feature>
<dbReference type="PROSITE" id="PS50089">
    <property type="entry name" value="ZF_RING_2"/>
    <property type="match status" value="1"/>
</dbReference>
<sequence>MVGEASRSVPGPPFPGQVRSSGPPPPCAGLLACLSRTPTRPGRPLPWPSPAPLGPSALSELSHPARAGLEASGPFLGAGAGGAGGPWNQLLWNPRRSPPSRFSEGSGELGATRGSCPLRSPREAGPAPRTPRGSPDGGWRCGRGRAPRALRSPRLRRRARHAPHAPAAAAAPSPAPRSPRPRPWVPPGPGHRPRSLQLRRSRRSPPELPGRGTGAASGPAFETTSAAAARGREARLGQVSAGGGGRGRGRTRRPSPRGGGRTSGRCIRPWRRDRGGGWVPRLAKRSAARAFVRAEGEGLASAPAAEPAARLPSLGALSWSHGAHPAPACPDVPARGLLTSAAGGAPPTPPRQPQQPETLGETLGPTPSPGQPPTPPCPRLPPPPPPLPPPPRTGPGKPLWPVGGPLRPQLSPAAPRSPRASRGPPQAWRDQDAAPSPPPQPHTTPPPTRTPSLTGDSRMPSDPGPEAGSGWPGLLMSCLKGPHVILKMEAMKIVHPEKFPELPAAPCFPPAPRPTPTLAPKRAWPSDTEIIVNQACGGDMPALEGAAHTPPLPRRPRKGSTELGFPRVAPEDEVIVNQYVIRPGPSASAASSAAVGEPLECPTCGHTYNVTQRRPRVLSCLHSVCEQCLQILYESCPKYKFISCPTCRRETVLFTDYGLAALAVNTSILSRLPPEALTAPSGGQWGAEPEGSCYQTFRQYCGAACTCHVRNPLSACSIM</sequence>
<accession>A0ABQ9WGM3</accession>
<dbReference type="PANTHER" id="PTHR22791:SF3">
    <property type="entry name" value="RING FINGER PROTEIN 208"/>
    <property type="match status" value="1"/>
</dbReference>
<dbReference type="InterPro" id="IPR001841">
    <property type="entry name" value="Znf_RING"/>
</dbReference>
<gene>
    <name evidence="7" type="ORF">P7K49_002183</name>
</gene>
<dbReference type="InterPro" id="IPR017907">
    <property type="entry name" value="Znf_RING_CS"/>
</dbReference>
<name>A0ABQ9WGM3_SAGOE</name>
<evidence type="ECO:0000313" key="7">
    <source>
        <dbReference type="EMBL" id="KAK2120797.1"/>
    </source>
</evidence>
<feature type="compositionally biased region" description="Gly residues" evidence="5">
    <location>
        <begin position="76"/>
        <end position="85"/>
    </location>
</feature>
<dbReference type="InterPro" id="IPR040100">
    <property type="entry name" value="RNF208_RING-HC"/>
</dbReference>
<dbReference type="PROSITE" id="PS00518">
    <property type="entry name" value="ZF_RING_1"/>
    <property type="match status" value="1"/>
</dbReference>
<keyword evidence="8" id="KW-1185">Reference proteome</keyword>
<dbReference type="InterPro" id="IPR013083">
    <property type="entry name" value="Znf_RING/FYVE/PHD"/>
</dbReference>
<feature type="compositionally biased region" description="Pro residues" evidence="5">
    <location>
        <begin position="366"/>
        <end position="393"/>
    </location>
</feature>
<feature type="domain" description="RING-type" evidence="6">
    <location>
        <begin position="601"/>
        <end position="648"/>
    </location>
</feature>
<feature type="compositionally biased region" description="Basic residues" evidence="5">
    <location>
        <begin position="191"/>
        <end position="203"/>
    </location>
</feature>
<dbReference type="PROSITE" id="PS51257">
    <property type="entry name" value="PROKAR_LIPOPROTEIN"/>
    <property type="match status" value="1"/>
</dbReference>
<feature type="compositionally biased region" description="Basic residues" evidence="5">
    <location>
        <begin position="142"/>
        <end position="163"/>
    </location>
</feature>
<feature type="compositionally biased region" description="Pro residues" evidence="5">
    <location>
        <begin position="173"/>
        <end position="190"/>
    </location>
</feature>
<feature type="region of interest" description="Disordered" evidence="5">
    <location>
        <begin position="317"/>
        <end position="470"/>
    </location>
</feature>
<keyword evidence="1" id="KW-0479">Metal-binding</keyword>
<reference evidence="7 8" key="1">
    <citation type="submission" date="2023-05" db="EMBL/GenBank/DDBJ databases">
        <title>B98-5 Cell Line De Novo Hybrid Assembly: An Optical Mapping Approach.</title>
        <authorList>
            <person name="Kananen K."/>
            <person name="Auerbach J.A."/>
            <person name="Kautto E."/>
            <person name="Blachly J.S."/>
        </authorList>
    </citation>
    <scope>NUCLEOTIDE SEQUENCE [LARGE SCALE GENOMIC DNA]</scope>
    <source>
        <strain evidence="7">B95-8</strain>
        <tissue evidence="7">Cell line</tissue>
    </source>
</reference>
<organism evidence="7 8">
    <name type="scientific">Saguinus oedipus</name>
    <name type="common">Cotton-top tamarin</name>
    <name type="synonym">Oedipomidas oedipus</name>
    <dbReference type="NCBI Taxonomy" id="9490"/>
    <lineage>
        <taxon>Eukaryota</taxon>
        <taxon>Metazoa</taxon>
        <taxon>Chordata</taxon>
        <taxon>Craniata</taxon>
        <taxon>Vertebrata</taxon>
        <taxon>Euteleostomi</taxon>
        <taxon>Mammalia</taxon>
        <taxon>Eutheria</taxon>
        <taxon>Euarchontoglires</taxon>
        <taxon>Primates</taxon>
        <taxon>Haplorrhini</taxon>
        <taxon>Platyrrhini</taxon>
        <taxon>Cebidae</taxon>
        <taxon>Callitrichinae</taxon>
        <taxon>Saguinus</taxon>
    </lineage>
</organism>
<dbReference type="CDD" id="cd16559">
    <property type="entry name" value="RING-HC_RNF208"/>
    <property type="match status" value="1"/>
</dbReference>
<dbReference type="InterPro" id="IPR051435">
    <property type="entry name" value="RING_finger_E3_ubiq-ligases"/>
</dbReference>
<dbReference type="Proteomes" id="UP001266305">
    <property type="component" value="Unassembled WGS sequence"/>
</dbReference>
<evidence type="ECO:0000256" key="5">
    <source>
        <dbReference type="SAM" id="MobiDB-lite"/>
    </source>
</evidence>
<comment type="caution">
    <text evidence="7">The sequence shown here is derived from an EMBL/GenBank/DDBJ whole genome shotgun (WGS) entry which is preliminary data.</text>
</comment>
<dbReference type="PANTHER" id="PTHR22791">
    <property type="entry name" value="RING-TYPE DOMAIN-CONTAINING PROTEIN"/>
    <property type="match status" value="1"/>
</dbReference>
<evidence type="ECO:0000256" key="4">
    <source>
        <dbReference type="PROSITE-ProRule" id="PRU00175"/>
    </source>
</evidence>
<keyword evidence="2 4" id="KW-0863">Zinc-finger</keyword>
<evidence type="ECO:0000256" key="3">
    <source>
        <dbReference type="ARBA" id="ARBA00022833"/>
    </source>
</evidence>
<dbReference type="EMBL" id="JASSZA010000001">
    <property type="protein sequence ID" value="KAK2120797.1"/>
    <property type="molecule type" value="Genomic_DNA"/>
</dbReference>
<feature type="compositionally biased region" description="Low complexity" evidence="5">
    <location>
        <begin position="28"/>
        <end position="40"/>
    </location>
</feature>
<dbReference type="Gene3D" id="3.30.40.10">
    <property type="entry name" value="Zinc/RING finger domain, C3HC4 (zinc finger)"/>
    <property type="match status" value="1"/>
</dbReference>
<feature type="compositionally biased region" description="Low complexity" evidence="5">
    <location>
        <begin position="411"/>
        <end position="422"/>
    </location>
</feature>
<dbReference type="SUPFAM" id="SSF57850">
    <property type="entry name" value="RING/U-box"/>
    <property type="match status" value="1"/>
</dbReference>
<protein>
    <recommendedName>
        <fullName evidence="6">RING-type domain-containing protein</fullName>
    </recommendedName>
</protein>
<evidence type="ECO:0000259" key="6">
    <source>
        <dbReference type="PROSITE" id="PS50089"/>
    </source>
</evidence>
<feature type="compositionally biased region" description="Pro residues" evidence="5">
    <location>
        <begin position="435"/>
        <end position="449"/>
    </location>
</feature>
<proteinExistence type="predicted"/>
<evidence type="ECO:0000256" key="1">
    <source>
        <dbReference type="ARBA" id="ARBA00022723"/>
    </source>
</evidence>